<dbReference type="InterPro" id="IPR050367">
    <property type="entry name" value="APC_superfamily"/>
</dbReference>
<feature type="domain" description="Amino acid permease/ SLC12A" evidence="6">
    <location>
        <begin position="40"/>
        <end position="401"/>
    </location>
</feature>
<feature type="transmembrane region" description="Helical" evidence="5">
    <location>
        <begin position="52"/>
        <end position="70"/>
    </location>
</feature>
<keyword evidence="4 5" id="KW-0472">Membrane</keyword>
<feature type="transmembrane region" description="Helical" evidence="5">
    <location>
        <begin position="355"/>
        <end position="376"/>
    </location>
</feature>
<dbReference type="Gene3D" id="1.20.1740.10">
    <property type="entry name" value="Amino acid/polyamine transporter I"/>
    <property type="match status" value="1"/>
</dbReference>
<gene>
    <name evidence="7" type="primary">puuP</name>
    <name evidence="7" type="ORF">CJEDD_03920</name>
</gene>
<comment type="subcellular location">
    <subcellularLocation>
        <location evidence="1">Membrane</location>
        <topology evidence="1">Multi-pass membrane protein</topology>
    </subcellularLocation>
</comment>
<evidence type="ECO:0000256" key="5">
    <source>
        <dbReference type="SAM" id="Phobius"/>
    </source>
</evidence>
<proteinExistence type="predicted"/>
<dbReference type="PANTHER" id="PTHR42770:SF8">
    <property type="entry name" value="PUTRESCINE IMPORTER PUUP"/>
    <property type="match status" value="1"/>
</dbReference>
<reference evidence="7 8" key="1">
    <citation type="submission" date="2020-10" db="EMBL/GenBank/DDBJ databases">
        <title>Complete genome sequence of Corynebacterium jeddahense DSM 45997, type strain of Corynebacterium jeddahense.</title>
        <authorList>
            <person name="Busche T."/>
            <person name="Kalinowski J."/>
            <person name="Ruckert C."/>
        </authorList>
    </citation>
    <scope>NUCLEOTIDE SEQUENCE [LARGE SCALE GENOMIC DNA]</scope>
    <source>
        <strain evidence="7 8">DSM 45997</strain>
    </source>
</reference>
<dbReference type="EMBL" id="CP063194">
    <property type="protein sequence ID" value="WCZ38399.1"/>
    <property type="molecule type" value="Genomic_DNA"/>
</dbReference>
<accession>A0ABY7UL41</accession>
<dbReference type="RefSeq" id="WP_042405408.1">
    <property type="nucleotide sequence ID" value="NZ_CBYN010000012.1"/>
</dbReference>
<feature type="transmembrane region" description="Helical" evidence="5">
    <location>
        <begin position="409"/>
        <end position="429"/>
    </location>
</feature>
<protein>
    <submittedName>
        <fullName evidence="7">Putrescine importer PuuP</fullName>
    </submittedName>
</protein>
<evidence type="ECO:0000313" key="7">
    <source>
        <dbReference type="EMBL" id="WCZ38399.1"/>
    </source>
</evidence>
<name>A0ABY7UL41_9CORY</name>
<feature type="transmembrane region" description="Helical" evidence="5">
    <location>
        <begin position="195"/>
        <end position="212"/>
    </location>
</feature>
<keyword evidence="3 5" id="KW-1133">Transmembrane helix</keyword>
<dbReference type="InterPro" id="IPR004841">
    <property type="entry name" value="AA-permease/SLC12A_dom"/>
</dbReference>
<evidence type="ECO:0000259" key="6">
    <source>
        <dbReference type="Pfam" id="PF00324"/>
    </source>
</evidence>
<evidence type="ECO:0000256" key="4">
    <source>
        <dbReference type="ARBA" id="ARBA00023136"/>
    </source>
</evidence>
<dbReference type="PIRSF" id="PIRSF006060">
    <property type="entry name" value="AA_transporter"/>
    <property type="match status" value="1"/>
</dbReference>
<sequence length="441" mass="47066">METPAAATTELKRALRTPSLVVFGLAYMAPLELLAIFGVISENSLGASAGAYLLATFAMLLTAASYGKMARAYPVSGSAYTYARRAIGPKVGFLSGWAILLDYMFLPLVVWLIGANYLHEAVPALPLWACIVLFIVITSVLNILGVKVADRANLILMALLFLIIIFFVILAAGQIAGPEGHGFSLDPFYNDGTNFGAISAAAAIAAYSFLGFDAVTTLTEETHEPRKRIPRAVMLVAALGGVIFVGLAYFAQLVHPEPFFDNPDTAAVDIVAQIGGPLFGAIFISGVIIGEFASGLTCQWGATRLLYAMGRDNVLPRRFFGQLSERWQTPVFNTVLTGAVGLIGIVMSVETSTSFINFGAFIGFAMVNLSVIYYWSKHRGERLSVFGYVVAPALGALVAVFLMTQLDGAALLVGAIWLVIGVGVLARITRGFKVDPPEMEA</sequence>
<feature type="transmembrane region" description="Helical" evidence="5">
    <location>
        <begin position="232"/>
        <end position="250"/>
    </location>
</feature>
<keyword evidence="8" id="KW-1185">Reference proteome</keyword>
<feature type="transmembrane region" description="Helical" evidence="5">
    <location>
        <begin position="331"/>
        <end position="349"/>
    </location>
</feature>
<evidence type="ECO:0000256" key="2">
    <source>
        <dbReference type="ARBA" id="ARBA00022692"/>
    </source>
</evidence>
<evidence type="ECO:0000256" key="1">
    <source>
        <dbReference type="ARBA" id="ARBA00004141"/>
    </source>
</evidence>
<feature type="transmembrane region" description="Helical" evidence="5">
    <location>
        <begin position="125"/>
        <end position="146"/>
    </location>
</feature>
<feature type="transmembrane region" description="Helical" evidence="5">
    <location>
        <begin position="91"/>
        <end position="113"/>
    </location>
</feature>
<organism evidence="7 8">
    <name type="scientific">Corynebacterium jeddahense</name>
    <dbReference type="NCBI Taxonomy" id="1414719"/>
    <lineage>
        <taxon>Bacteria</taxon>
        <taxon>Bacillati</taxon>
        <taxon>Actinomycetota</taxon>
        <taxon>Actinomycetes</taxon>
        <taxon>Mycobacteriales</taxon>
        <taxon>Corynebacteriaceae</taxon>
        <taxon>Corynebacterium</taxon>
    </lineage>
</organism>
<feature type="transmembrane region" description="Helical" evidence="5">
    <location>
        <begin position="383"/>
        <end position="403"/>
    </location>
</feature>
<evidence type="ECO:0000256" key="3">
    <source>
        <dbReference type="ARBA" id="ARBA00022989"/>
    </source>
</evidence>
<dbReference type="Pfam" id="PF00324">
    <property type="entry name" value="AA_permease"/>
    <property type="match status" value="1"/>
</dbReference>
<feature type="transmembrane region" description="Helical" evidence="5">
    <location>
        <begin position="270"/>
        <end position="289"/>
    </location>
</feature>
<dbReference type="Proteomes" id="UP001218071">
    <property type="component" value="Chromosome"/>
</dbReference>
<dbReference type="PANTHER" id="PTHR42770">
    <property type="entry name" value="AMINO ACID TRANSPORTER-RELATED"/>
    <property type="match status" value="1"/>
</dbReference>
<feature type="transmembrane region" description="Helical" evidence="5">
    <location>
        <begin position="20"/>
        <end position="40"/>
    </location>
</feature>
<feature type="transmembrane region" description="Helical" evidence="5">
    <location>
        <begin position="153"/>
        <end position="175"/>
    </location>
</feature>
<evidence type="ECO:0000313" key="8">
    <source>
        <dbReference type="Proteomes" id="UP001218071"/>
    </source>
</evidence>
<keyword evidence="2 5" id="KW-0812">Transmembrane</keyword>